<proteinExistence type="predicted"/>
<organism evidence="1 2">
    <name type="scientific">Candidatus Methanomassiliicoccus intestinalis</name>
    <dbReference type="NCBI Taxonomy" id="1406512"/>
    <lineage>
        <taxon>Archaea</taxon>
        <taxon>Methanobacteriati</taxon>
        <taxon>Thermoplasmatota</taxon>
        <taxon>Thermoplasmata</taxon>
        <taxon>Methanomassiliicoccales</taxon>
        <taxon>Methanomassiliicoccaceae</taxon>
        <taxon>Methanomassiliicoccus</taxon>
    </lineage>
</organism>
<evidence type="ECO:0000313" key="1">
    <source>
        <dbReference type="EMBL" id="TQS82828.1"/>
    </source>
</evidence>
<dbReference type="Gene3D" id="2.40.50.140">
    <property type="entry name" value="Nucleic acid-binding proteins"/>
    <property type="match status" value="1"/>
</dbReference>
<gene>
    <name evidence="1" type="ORF">A3207_02450</name>
</gene>
<dbReference type="Gene3D" id="1.10.150.280">
    <property type="entry name" value="AF1531-like domain"/>
    <property type="match status" value="1"/>
</dbReference>
<dbReference type="Proteomes" id="UP000752814">
    <property type="component" value="Unassembled WGS sequence"/>
</dbReference>
<dbReference type="PANTHER" id="PTHR40734">
    <property type="entry name" value="TRNA-SPECIFIC ADENOSINE DEAMINASE-RELATED"/>
    <property type="match status" value="1"/>
</dbReference>
<dbReference type="InterPro" id="IPR012340">
    <property type="entry name" value="NA-bd_OB-fold"/>
</dbReference>
<dbReference type="RefSeq" id="WP_020449223.1">
    <property type="nucleotide sequence ID" value="NZ_CAYAXV010000005.1"/>
</dbReference>
<dbReference type="AlphaFoldDB" id="A0A8J8PCU5"/>
<protein>
    <submittedName>
        <fullName evidence="1">DNA-binding protein</fullName>
    </submittedName>
</protein>
<comment type="caution">
    <text evidence="1">The sequence shown here is derived from an EMBL/GenBank/DDBJ whole genome shotgun (WGS) entry which is preliminary data.</text>
</comment>
<dbReference type="PANTHER" id="PTHR40734:SF1">
    <property type="entry name" value="DNA-BINDING PROTEIN"/>
    <property type="match status" value="1"/>
</dbReference>
<dbReference type="SUPFAM" id="SSF160975">
    <property type="entry name" value="AF1531-like"/>
    <property type="match status" value="1"/>
</dbReference>
<name>A0A8J8PCU5_9ARCH</name>
<dbReference type="EMBL" id="LVVT01000014">
    <property type="protein sequence ID" value="TQS82828.1"/>
    <property type="molecule type" value="Genomic_DNA"/>
</dbReference>
<reference evidence="1" key="1">
    <citation type="submission" date="2016-03" db="EMBL/GenBank/DDBJ databases">
        <authorList>
            <person name="Borrel G."/>
            <person name="Mccann A."/>
            <person name="O'Toole P.W."/>
        </authorList>
    </citation>
    <scope>NUCLEOTIDE SEQUENCE</scope>
    <source>
        <strain evidence="1">183</strain>
    </source>
</reference>
<keyword evidence="1" id="KW-0238">DNA-binding</keyword>
<evidence type="ECO:0000313" key="2">
    <source>
        <dbReference type="Proteomes" id="UP000752814"/>
    </source>
</evidence>
<dbReference type="Pfam" id="PF04919">
    <property type="entry name" value="DUF655"/>
    <property type="match status" value="1"/>
</dbReference>
<sequence length="182" mass="20997">MEDYARIIDYLPQGHPSEKGFKKEPVAYGVGEVEFKLFELVPKSDAIITMGDRVYIGKETSQRDKVAHVKKRVGYDELTAAAQAELPFVIQEIVEDTEERFVKFFNESQAISTRYHMLELIPGLGKKLMWAIVEERKKGNFKSYEDITKRVPAIKSPSKLIARRIEEELSDPTQKYHLFISK</sequence>
<dbReference type="OMA" id="IGKKHMW"/>
<dbReference type="InterPro" id="IPR007003">
    <property type="entry name" value="DUF655"/>
</dbReference>
<accession>A0A8J8PCU5</accession>
<dbReference type="GeneID" id="41323757"/>
<dbReference type="GO" id="GO:0003677">
    <property type="term" value="F:DNA binding"/>
    <property type="evidence" value="ECO:0007669"/>
    <property type="project" value="UniProtKB-KW"/>
</dbReference>